<organism evidence="1 2">
    <name type="scientific">Ruminococcus flavefaciens</name>
    <dbReference type="NCBI Taxonomy" id="1265"/>
    <lineage>
        <taxon>Bacteria</taxon>
        <taxon>Bacillati</taxon>
        <taxon>Bacillota</taxon>
        <taxon>Clostridia</taxon>
        <taxon>Eubacteriales</taxon>
        <taxon>Oscillospiraceae</taxon>
        <taxon>Ruminococcus</taxon>
    </lineage>
</organism>
<gene>
    <name evidence="1" type="ORF">SAMN04487860_12248</name>
</gene>
<evidence type="ECO:0000313" key="1">
    <source>
        <dbReference type="EMBL" id="SHM90140.1"/>
    </source>
</evidence>
<dbReference type="OrthoDB" id="9837922at2"/>
<name>A0A1M7MI98_RUMFL</name>
<evidence type="ECO:0000313" key="2">
    <source>
        <dbReference type="Proteomes" id="UP000184394"/>
    </source>
</evidence>
<dbReference type="AlphaFoldDB" id="A0A1M7MI98"/>
<reference evidence="1 2" key="1">
    <citation type="submission" date="2016-11" db="EMBL/GenBank/DDBJ databases">
        <authorList>
            <person name="Jaros S."/>
            <person name="Januszkiewicz K."/>
            <person name="Wedrychowicz H."/>
        </authorList>
    </citation>
    <scope>NUCLEOTIDE SEQUENCE [LARGE SCALE GENOMIC DNA]</scope>
    <source>
        <strain evidence="1 2">Y1</strain>
    </source>
</reference>
<dbReference type="Proteomes" id="UP000184394">
    <property type="component" value="Unassembled WGS sequence"/>
</dbReference>
<dbReference type="RefSeq" id="WP_072952434.1">
    <property type="nucleotide sequence ID" value="NZ_FRCT01000022.1"/>
</dbReference>
<sequence length="159" mass="18140">MKRQEVELALAGRAYLIIHGVEYENVGGSGDEGFCFVPVKHDGWSVLKYDQLLNSDYTIRIKDMYKMQDLGNVTAHEYCINSHGYNFYCLIGNRITGGFISIMNWGIIADFEPDSSFYNRTSLEGAFDGNKLIEQYFSKEEQEDICADIADNLTPLFFE</sequence>
<proteinExistence type="predicted"/>
<protein>
    <submittedName>
        <fullName evidence="1">Uncharacterized protein</fullName>
    </submittedName>
</protein>
<dbReference type="EMBL" id="FRCT01000022">
    <property type="protein sequence ID" value="SHM90140.1"/>
    <property type="molecule type" value="Genomic_DNA"/>
</dbReference>
<accession>A0A1M7MI98</accession>